<evidence type="ECO:0000256" key="7">
    <source>
        <dbReference type="RuleBase" id="RU003827"/>
    </source>
</evidence>
<evidence type="ECO:0000256" key="6">
    <source>
        <dbReference type="ARBA" id="ARBA00023136"/>
    </source>
</evidence>
<dbReference type="RefSeq" id="XP_014155900.1">
    <property type="nucleotide sequence ID" value="XM_014300425.1"/>
</dbReference>
<dbReference type="InterPro" id="IPR009038">
    <property type="entry name" value="GOLD_dom"/>
</dbReference>
<keyword evidence="12" id="KW-1185">Reference proteome</keyword>
<evidence type="ECO:0000313" key="12">
    <source>
        <dbReference type="Proteomes" id="UP000054560"/>
    </source>
</evidence>
<evidence type="ECO:0000256" key="2">
    <source>
        <dbReference type="ARBA" id="ARBA00007104"/>
    </source>
</evidence>
<comment type="similarity">
    <text evidence="2 7">Belongs to the EMP24/GP25L family.</text>
</comment>
<evidence type="ECO:0000256" key="4">
    <source>
        <dbReference type="ARBA" id="ARBA00022729"/>
    </source>
</evidence>
<accession>A0A0L0G1B6</accession>
<dbReference type="SMART" id="SM01190">
    <property type="entry name" value="EMP24_GP25L"/>
    <property type="match status" value="1"/>
</dbReference>
<keyword evidence="5 8" id="KW-1133">Transmembrane helix</keyword>
<evidence type="ECO:0000256" key="9">
    <source>
        <dbReference type="SAM" id="SignalP"/>
    </source>
</evidence>
<keyword evidence="6 8" id="KW-0472">Membrane</keyword>
<feature type="domain" description="GOLD" evidence="10">
    <location>
        <begin position="27"/>
        <end position="137"/>
    </location>
</feature>
<dbReference type="STRING" id="667725.A0A0L0G1B6"/>
<organism evidence="11 12">
    <name type="scientific">Sphaeroforma arctica JP610</name>
    <dbReference type="NCBI Taxonomy" id="667725"/>
    <lineage>
        <taxon>Eukaryota</taxon>
        <taxon>Ichthyosporea</taxon>
        <taxon>Ichthyophonida</taxon>
        <taxon>Sphaeroforma</taxon>
    </lineage>
</organism>
<feature type="chain" id="PRO_5005538962" description="GOLD domain-containing protein" evidence="9">
    <location>
        <begin position="18"/>
        <end position="202"/>
    </location>
</feature>
<dbReference type="Proteomes" id="UP000054560">
    <property type="component" value="Unassembled WGS sequence"/>
</dbReference>
<name>A0A0L0G1B6_9EUKA</name>
<dbReference type="GO" id="GO:0016020">
    <property type="term" value="C:membrane"/>
    <property type="evidence" value="ECO:0007669"/>
    <property type="project" value="UniProtKB-SubCell"/>
</dbReference>
<feature type="transmembrane region" description="Helical" evidence="8">
    <location>
        <begin position="170"/>
        <end position="192"/>
    </location>
</feature>
<dbReference type="AlphaFoldDB" id="A0A0L0G1B6"/>
<gene>
    <name evidence="11" type="ORF">SARC_05711</name>
</gene>
<evidence type="ECO:0000313" key="11">
    <source>
        <dbReference type="EMBL" id="KNC81998.1"/>
    </source>
</evidence>
<feature type="signal peptide" evidence="9">
    <location>
        <begin position="1"/>
        <end position="17"/>
    </location>
</feature>
<dbReference type="EMBL" id="KQ241971">
    <property type="protein sequence ID" value="KNC81998.1"/>
    <property type="molecule type" value="Genomic_DNA"/>
</dbReference>
<dbReference type="InterPro" id="IPR015720">
    <property type="entry name" value="Emp24-like"/>
</dbReference>
<protein>
    <recommendedName>
        <fullName evidence="10">GOLD domain-containing protein</fullName>
    </recommendedName>
</protein>
<keyword evidence="4 9" id="KW-0732">Signal</keyword>
<evidence type="ECO:0000256" key="1">
    <source>
        <dbReference type="ARBA" id="ARBA00004479"/>
    </source>
</evidence>
<dbReference type="Pfam" id="PF01105">
    <property type="entry name" value="EMP24_GP25L"/>
    <property type="match status" value="1"/>
</dbReference>
<evidence type="ECO:0000259" key="10">
    <source>
        <dbReference type="PROSITE" id="PS50866"/>
    </source>
</evidence>
<evidence type="ECO:0000256" key="5">
    <source>
        <dbReference type="ARBA" id="ARBA00022989"/>
    </source>
</evidence>
<reference evidence="11 12" key="1">
    <citation type="submission" date="2011-02" db="EMBL/GenBank/DDBJ databases">
        <title>The Genome Sequence of Sphaeroforma arctica JP610.</title>
        <authorList>
            <consortium name="The Broad Institute Genome Sequencing Platform"/>
            <person name="Russ C."/>
            <person name="Cuomo C."/>
            <person name="Young S.K."/>
            <person name="Zeng Q."/>
            <person name="Gargeya S."/>
            <person name="Alvarado L."/>
            <person name="Berlin A."/>
            <person name="Chapman S.B."/>
            <person name="Chen Z."/>
            <person name="Freedman E."/>
            <person name="Gellesch M."/>
            <person name="Goldberg J."/>
            <person name="Griggs A."/>
            <person name="Gujja S."/>
            <person name="Heilman E."/>
            <person name="Heiman D."/>
            <person name="Howarth C."/>
            <person name="Mehta T."/>
            <person name="Neiman D."/>
            <person name="Pearson M."/>
            <person name="Roberts A."/>
            <person name="Saif S."/>
            <person name="Shea T."/>
            <person name="Shenoy N."/>
            <person name="Sisk P."/>
            <person name="Stolte C."/>
            <person name="Sykes S."/>
            <person name="White J."/>
            <person name="Yandava C."/>
            <person name="Burger G."/>
            <person name="Gray M.W."/>
            <person name="Holland P.W.H."/>
            <person name="King N."/>
            <person name="Lang F.B.F."/>
            <person name="Roger A.J."/>
            <person name="Ruiz-Trillo I."/>
            <person name="Haas B."/>
            <person name="Nusbaum C."/>
            <person name="Birren B."/>
        </authorList>
    </citation>
    <scope>NUCLEOTIDE SEQUENCE [LARGE SCALE GENOMIC DNA]</scope>
    <source>
        <strain evidence="11 12">JP610</strain>
    </source>
</reference>
<dbReference type="GeneID" id="25906215"/>
<dbReference type="OrthoDB" id="759142at2759"/>
<dbReference type="PROSITE" id="PS50866">
    <property type="entry name" value="GOLD"/>
    <property type="match status" value="1"/>
</dbReference>
<proteinExistence type="inferred from homology"/>
<comment type="subcellular location">
    <subcellularLocation>
        <location evidence="1 7">Membrane</location>
        <topology evidence="1 7">Single-pass type I membrane protein</topology>
    </subcellularLocation>
</comment>
<evidence type="ECO:0000256" key="8">
    <source>
        <dbReference type="SAM" id="Phobius"/>
    </source>
</evidence>
<evidence type="ECO:0000256" key="3">
    <source>
        <dbReference type="ARBA" id="ARBA00022692"/>
    </source>
</evidence>
<keyword evidence="3 7" id="KW-0812">Transmembrane</keyword>
<dbReference type="PANTHER" id="PTHR22811">
    <property type="entry name" value="TRANSMEMBRANE EMP24 DOMAIN-CONTAINING PROTEIN"/>
    <property type="match status" value="1"/>
</dbReference>
<sequence>MLSRFLCIVAAFASVEAISFKLDPGSTRCLRQELTNGTFVKGDFKASVVEKQSVQIEIKDDYGRSAYTKENADSGKIAYVADNAGVYETCFTSKVDSGAEMKMHEITVDLKSGVEANEYDAVKEAENLAPLELAIRRMEELAESIAKDMGSMKQREANMRNTNESTNARVLYFSVVSMMCLVGLAIWQVYYLKSYFKSKKLI</sequence>
<dbReference type="eggNOG" id="KOG1691">
    <property type="taxonomic scope" value="Eukaryota"/>
</dbReference>